<dbReference type="InterPro" id="IPR036366">
    <property type="entry name" value="PGBDSf"/>
</dbReference>
<evidence type="ECO:0000259" key="1">
    <source>
        <dbReference type="Pfam" id="PF01471"/>
    </source>
</evidence>
<organism evidence="2 3">
    <name type="scientific">Thermotalea metallivorans</name>
    <dbReference type="NCBI Taxonomy" id="520762"/>
    <lineage>
        <taxon>Bacteria</taxon>
        <taxon>Bacillati</taxon>
        <taxon>Bacillota</taxon>
        <taxon>Clostridia</taxon>
        <taxon>Peptostreptococcales</taxon>
        <taxon>Thermotaleaceae</taxon>
        <taxon>Thermotalea</taxon>
    </lineage>
</organism>
<dbReference type="Gene3D" id="1.10.101.10">
    <property type="entry name" value="PGBD-like superfamily/PGBD"/>
    <property type="match status" value="1"/>
</dbReference>
<dbReference type="EMBL" id="LOEE01000074">
    <property type="protein sequence ID" value="KXG73822.1"/>
    <property type="molecule type" value="Genomic_DNA"/>
</dbReference>
<comment type="caution">
    <text evidence="2">The sequence shown here is derived from an EMBL/GenBank/DDBJ whole genome shotgun (WGS) entry which is preliminary data.</text>
</comment>
<feature type="domain" description="Peptidoglycan binding-like" evidence="1">
    <location>
        <begin position="23"/>
        <end position="79"/>
    </location>
</feature>
<evidence type="ECO:0000313" key="2">
    <source>
        <dbReference type="EMBL" id="KXG73822.1"/>
    </source>
</evidence>
<dbReference type="STRING" id="520762.AN619_28560"/>
<dbReference type="Pfam" id="PF01471">
    <property type="entry name" value="PG_binding_1"/>
    <property type="match status" value="1"/>
</dbReference>
<reference evidence="2 3" key="1">
    <citation type="submission" date="2015-12" db="EMBL/GenBank/DDBJ databases">
        <title>Draft genome sequence of the thermoanaerobe Thermotalea metallivorans, an isolate from the runoff channel of the Great Artesian Basin, Australia.</title>
        <authorList>
            <person name="Patel B.K."/>
        </authorList>
    </citation>
    <scope>NUCLEOTIDE SEQUENCE [LARGE SCALE GENOMIC DNA]</scope>
    <source>
        <strain evidence="2 3">B2-1</strain>
    </source>
</reference>
<sequence length="85" mass="9847">MTIWGGIFGPFGNGFRILLPGDRGSDVYEVQKRLKRYGYYHGHIDGIYGEGMKAAVIQFRKDHNLSITHNIDHEFYKALEIQLFE</sequence>
<gene>
    <name evidence="2" type="primary">sleB_4</name>
    <name evidence="2" type="ORF">AN619_28560</name>
</gene>
<dbReference type="SUPFAM" id="SSF47090">
    <property type="entry name" value="PGBD-like"/>
    <property type="match status" value="1"/>
</dbReference>
<name>A0A140KZU7_9FIRM</name>
<dbReference type="AlphaFoldDB" id="A0A140KZU7"/>
<keyword evidence="3" id="KW-1185">Reference proteome</keyword>
<protein>
    <submittedName>
        <fullName evidence="2">Spore cortex-lytic enzyme</fullName>
    </submittedName>
</protein>
<evidence type="ECO:0000313" key="3">
    <source>
        <dbReference type="Proteomes" id="UP000070456"/>
    </source>
</evidence>
<proteinExistence type="predicted"/>
<dbReference type="InterPro" id="IPR002477">
    <property type="entry name" value="Peptidoglycan-bd-like"/>
</dbReference>
<accession>A0A140KZU7</accession>
<dbReference type="PATRIC" id="fig|520762.4.peg.3153"/>
<dbReference type="InterPro" id="IPR036365">
    <property type="entry name" value="PGBD-like_sf"/>
</dbReference>
<dbReference type="Proteomes" id="UP000070456">
    <property type="component" value="Unassembled WGS sequence"/>
</dbReference>